<evidence type="ECO:0000256" key="2">
    <source>
        <dbReference type="SAM" id="Phobius"/>
    </source>
</evidence>
<dbReference type="EMBL" id="CP045201">
    <property type="protein sequence ID" value="QOL80794.1"/>
    <property type="molecule type" value="Genomic_DNA"/>
</dbReference>
<feature type="region of interest" description="Disordered" evidence="1">
    <location>
        <begin position="148"/>
        <end position="180"/>
    </location>
</feature>
<name>A0A7L9WLS9_9RHOB</name>
<organism evidence="3 4">
    <name type="scientific">Pseudooceanicola spongiae</name>
    <dbReference type="NCBI Taxonomy" id="2613965"/>
    <lineage>
        <taxon>Bacteria</taxon>
        <taxon>Pseudomonadati</taxon>
        <taxon>Pseudomonadota</taxon>
        <taxon>Alphaproteobacteria</taxon>
        <taxon>Rhodobacterales</taxon>
        <taxon>Paracoccaceae</taxon>
        <taxon>Pseudooceanicola</taxon>
    </lineage>
</organism>
<dbReference type="RefSeq" id="WP_193083113.1">
    <property type="nucleotide sequence ID" value="NZ_CP045201.1"/>
</dbReference>
<evidence type="ECO:0000256" key="1">
    <source>
        <dbReference type="SAM" id="MobiDB-lite"/>
    </source>
</evidence>
<dbReference type="KEGG" id="pshq:F3W81_08185"/>
<dbReference type="Pfam" id="PF13801">
    <property type="entry name" value="Metal_resist"/>
    <property type="match status" value="1"/>
</dbReference>
<proteinExistence type="predicted"/>
<protein>
    <submittedName>
        <fullName evidence="3">Periplasmic heavy metal sensor</fullName>
    </submittedName>
</protein>
<dbReference type="InterPro" id="IPR025961">
    <property type="entry name" value="Metal_resist"/>
</dbReference>
<feature type="compositionally biased region" description="Basic and acidic residues" evidence="1">
    <location>
        <begin position="150"/>
        <end position="180"/>
    </location>
</feature>
<feature type="transmembrane region" description="Helical" evidence="2">
    <location>
        <begin position="21"/>
        <end position="45"/>
    </location>
</feature>
<accession>A0A7L9WLS9</accession>
<evidence type="ECO:0000313" key="3">
    <source>
        <dbReference type="EMBL" id="QOL80794.1"/>
    </source>
</evidence>
<keyword evidence="2" id="KW-0812">Transmembrane</keyword>
<keyword evidence="4" id="KW-1185">Reference proteome</keyword>
<keyword evidence="2" id="KW-1133">Transmembrane helix</keyword>
<keyword evidence="2" id="KW-0472">Membrane</keyword>
<gene>
    <name evidence="3" type="ORF">F3W81_08185</name>
</gene>
<dbReference type="Proteomes" id="UP000594118">
    <property type="component" value="Chromosome"/>
</dbReference>
<sequence>MSDPRSNGTPEAPTRKRSRTAVRLLLFVSLAANLAVAGMVAGALLKHPPKDGPPRPDRFGDVFSYALTHDDRREIGREMMREIRANRPERDALKAEFQRILTALRADPYDSTSLETGLSNQMNEAIRRQEIGQRLLLQRITQMSPAERAAFADRLEEGLNRPPRERGSKKDRAGEAEKRP</sequence>
<evidence type="ECO:0000313" key="4">
    <source>
        <dbReference type="Proteomes" id="UP000594118"/>
    </source>
</evidence>
<dbReference type="AlphaFoldDB" id="A0A7L9WLS9"/>
<reference evidence="3 4" key="1">
    <citation type="submission" date="2019-10" db="EMBL/GenBank/DDBJ databases">
        <title>Pseudopuniceibacterium sp. HQ09 islated from Antarctica.</title>
        <authorList>
            <person name="Liao L."/>
            <person name="Su S."/>
            <person name="Chen B."/>
            <person name="Yu Y."/>
        </authorList>
    </citation>
    <scope>NUCLEOTIDE SEQUENCE [LARGE SCALE GENOMIC DNA]</scope>
    <source>
        <strain evidence="3 4">HQ09</strain>
    </source>
</reference>